<sequence length="198" mass="21173">MNTTHSTRRRAAIALVAAAALTLTGCSPGPAENAVPNWPPASLEHYDLAGLDAPQIINTLDTMPVADRPNDLIASVQPTELVLTSGDESLETIPIPEDQFYLSVAPYYTSTHPCRFHSLTTCLGEIANEQVHVTVTDNASGDTLIDEPRTTYDNGFLGLWLPRGITATLTIDHDGRTATAPISTGDDDLTCLTTMQLA</sequence>
<keyword evidence="1" id="KW-0732">Signal</keyword>
<gene>
    <name evidence="2" type="ORF">EDD19_11383</name>
</gene>
<dbReference type="GeneID" id="97416959"/>
<dbReference type="RefSeq" id="WP_206473584.1">
    <property type="nucleotide sequence ID" value="NZ_CP143053.1"/>
</dbReference>
<comment type="caution">
    <text evidence="2">The sequence shown here is derived from an EMBL/GenBank/DDBJ whole genome shotgun (WGS) entry which is preliminary data.</text>
</comment>
<organism evidence="2 3">
    <name type="scientific">Dietzia cinnamea</name>
    <dbReference type="NCBI Taxonomy" id="321318"/>
    <lineage>
        <taxon>Bacteria</taxon>
        <taxon>Bacillati</taxon>
        <taxon>Actinomycetota</taxon>
        <taxon>Actinomycetes</taxon>
        <taxon>Mycobacteriales</taxon>
        <taxon>Dietziaceae</taxon>
        <taxon>Dietzia</taxon>
    </lineage>
</organism>
<dbReference type="Proteomes" id="UP000295805">
    <property type="component" value="Unassembled WGS sequence"/>
</dbReference>
<protein>
    <recommendedName>
        <fullName evidence="4">CueP family metal-binding protein</fullName>
    </recommendedName>
</protein>
<dbReference type="Gene3D" id="2.60.40.3700">
    <property type="match status" value="1"/>
</dbReference>
<dbReference type="EMBL" id="SMCX01000013">
    <property type="protein sequence ID" value="TCW23392.1"/>
    <property type="molecule type" value="Genomic_DNA"/>
</dbReference>
<accession>A0A4R3ZSZ1</accession>
<name>A0A4R3ZSZ1_9ACTN</name>
<dbReference type="Pfam" id="PF21172">
    <property type="entry name" value="CueP"/>
    <property type="match status" value="1"/>
</dbReference>
<proteinExistence type="predicted"/>
<evidence type="ECO:0000256" key="1">
    <source>
        <dbReference type="SAM" id="SignalP"/>
    </source>
</evidence>
<evidence type="ECO:0000313" key="3">
    <source>
        <dbReference type="Proteomes" id="UP000295805"/>
    </source>
</evidence>
<evidence type="ECO:0008006" key="4">
    <source>
        <dbReference type="Google" id="ProtNLM"/>
    </source>
</evidence>
<reference evidence="2 3" key="1">
    <citation type="submission" date="2019-03" db="EMBL/GenBank/DDBJ databases">
        <title>Root nodule microbial communities of legume samples collected from USA, Mexico and Botswana.</title>
        <authorList>
            <person name="Hirsch A."/>
        </authorList>
    </citation>
    <scope>NUCLEOTIDE SEQUENCE [LARGE SCALE GENOMIC DNA]</scope>
    <source>
        <strain evidence="2 3">55</strain>
    </source>
</reference>
<dbReference type="AlphaFoldDB" id="A0A4R3ZSZ1"/>
<dbReference type="NCBIfam" id="NF038094">
    <property type="entry name" value="CueP_fam"/>
    <property type="match status" value="1"/>
</dbReference>
<feature type="chain" id="PRO_5020772240" description="CueP family metal-binding protein" evidence="1">
    <location>
        <begin position="34"/>
        <end position="198"/>
    </location>
</feature>
<evidence type="ECO:0000313" key="2">
    <source>
        <dbReference type="EMBL" id="TCW23392.1"/>
    </source>
</evidence>
<feature type="signal peptide" evidence="1">
    <location>
        <begin position="1"/>
        <end position="33"/>
    </location>
</feature>
<dbReference type="InterPro" id="IPR047808">
    <property type="entry name" value="CueP-like"/>
</dbReference>